<organism evidence="7 8">
    <name type="scientific">Acetobacter suratthaniensis</name>
    <dbReference type="NCBI Taxonomy" id="1502841"/>
    <lineage>
        <taxon>Bacteria</taxon>
        <taxon>Pseudomonadati</taxon>
        <taxon>Pseudomonadota</taxon>
        <taxon>Alphaproteobacteria</taxon>
        <taxon>Acetobacterales</taxon>
        <taxon>Acetobacteraceae</taxon>
        <taxon>Acetobacter</taxon>
    </lineage>
</organism>
<keyword evidence="2 3" id="KW-0961">Cell wall biogenesis/degradation</keyword>
<feature type="signal peptide" evidence="3">
    <location>
        <begin position="1"/>
        <end position="29"/>
    </location>
</feature>
<dbReference type="Gene3D" id="2.40.40.10">
    <property type="entry name" value="RlpA-like domain"/>
    <property type="match status" value="1"/>
</dbReference>
<proteinExistence type="inferred from homology"/>
<feature type="chain" id="PRO_5044935448" description="Endolytic peptidoglycan transglycosylase RlpA" evidence="3">
    <location>
        <begin position="30"/>
        <end position="231"/>
    </location>
</feature>
<dbReference type="CDD" id="cd22268">
    <property type="entry name" value="DPBB_RlpA-like"/>
    <property type="match status" value="1"/>
</dbReference>
<feature type="region of interest" description="Disordered" evidence="5">
    <location>
        <begin position="71"/>
        <end position="122"/>
    </location>
</feature>
<evidence type="ECO:0000259" key="6">
    <source>
        <dbReference type="Pfam" id="PF03330"/>
    </source>
</evidence>
<dbReference type="PANTHER" id="PTHR34183">
    <property type="entry name" value="ENDOLYTIC PEPTIDOGLYCAN TRANSGLYCOSYLASE RLPA"/>
    <property type="match status" value="1"/>
</dbReference>
<evidence type="ECO:0000256" key="4">
    <source>
        <dbReference type="RuleBase" id="RU003495"/>
    </source>
</evidence>
<gene>
    <name evidence="3" type="primary">rlpA</name>
    <name evidence="7" type="ORF">J2D75_09075</name>
</gene>
<feature type="domain" description="RlpA-like protein double-psi beta-barrel" evidence="6">
    <location>
        <begin position="87"/>
        <end position="176"/>
    </location>
</feature>
<feature type="region of interest" description="Disordered" evidence="5">
    <location>
        <begin position="29"/>
        <end position="52"/>
    </location>
</feature>
<evidence type="ECO:0000256" key="1">
    <source>
        <dbReference type="ARBA" id="ARBA00023239"/>
    </source>
</evidence>
<dbReference type="Proteomes" id="UP000664399">
    <property type="component" value="Unassembled WGS sequence"/>
</dbReference>
<dbReference type="EMBL" id="JAFVMG010000008">
    <property type="protein sequence ID" value="MBO1328629.1"/>
    <property type="molecule type" value="Genomic_DNA"/>
</dbReference>
<name>A0ABS3LMN0_9PROT</name>
<evidence type="ECO:0000256" key="2">
    <source>
        <dbReference type="ARBA" id="ARBA00023316"/>
    </source>
</evidence>
<dbReference type="SUPFAM" id="SSF50685">
    <property type="entry name" value="Barwin-like endoglucanases"/>
    <property type="match status" value="1"/>
</dbReference>
<dbReference type="EC" id="4.2.2.-" evidence="3"/>
<dbReference type="Pfam" id="PF03330">
    <property type="entry name" value="DPBB_1"/>
    <property type="match status" value="1"/>
</dbReference>
<protein>
    <recommendedName>
        <fullName evidence="3">Endolytic peptidoglycan transglycosylase RlpA</fullName>
        <ecNumber evidence="3">4.2.2.-</ecNumber>
    </recommendedName>
</protein>
<comment type="caution">
    <text evidence="7">The sequence shown here is derived from an EMBL/GenBank/DDBJ whole genome shotgun (WGS) entry which is preliminary data.</text>
</comment>
<dbReference type="InterPro" id="IPR034718">
    <property type="entry name" value="RlpA"/>
</dbReference>
<dbReference type="HAMAP" id="MF_02071">
    <property type="entry name" value="RlpA"/>
    <property type="match status" value="1"/>
</dbReference>
<comment type="function">
    <text evidence="3">Lytic transglycosylase with a strong preference for naked glycan strands that lack stem peptides.</text>
</comment>
<dbReference type="InterPro" id="IPR012997">
    <property type="entry name" value="RplA"/>
</dbReference>
<dbReference type="PANTHER" id="PTHR34183:SF1">
    <property type="entry name" value="ENDOLYTIC PEPTIDOGLYCAN TRANSGLYCOSYLASE RLPA"/>
    <property type="match status" value="1"/>
</dbReference>
<dbReference type="NCBIfam" id="TIGR00413">
    <property type="entry name" value="rlpA"/>
    <property type="match status" value="1"/>
</dbReference>
<sequence precursor="true">MPVQNRRRARWLTVLAALIAGGGSVAARAGDLPERSGTAQSGAIQAGGTPWADSVSRALQARSQEDTALRDFGGTQAGAGQHGRPIQTGMASWYGGRFHHRRTSSGSPFDRASLTAAHPTAPLGSKLRVTSEETGRSVVVTVNDRGPYKKGRIIDLSHAAAAQIGMLGSGVAHVRVETATAHEVAEAPEDLGLGADELILPPSHIAAGSRTKIRHGVSAHTHAGRRIVARR</sequence>
<accession>A0ABS3LMN0</accession>
<evidence type="ECO:0000313" key="8">
    <source>
        <dbReference type="Proteomes" id="UP000664399"/>
    </source>
</evidence>
<evidence type="ECO:0000256" key="5">
    <source>
        <dbReference type="SAM" id="MobiDB-lite"/>
    </source>
</evidence>
<keyword evidence="3" id="KW-0732">Signal</keyword>
<dbReference type="InterPro" id="IPR036908">
    <property type="entry name" value="RlpA-like_sf"/>
</dbReference>
<keyword evidence="8" id="KW-1185">Reference proteome</keyword>
<keyword evidence="1 3" id="KW-0456">Lyase</keyword>
<dbReference type="InterPro" id="IPR009009">
    <property type="entry name" value="RlpA-like_DPBB"/>
</dbReference>
<comment type="similarity">
    <text evidence="3 4">Belongs to the RlpA family.</text>
</comment>
<evidence type="ECO:0000313" key="7">
    <source>
        <dbReference type="EMBL" id="MBO1328629.1"/>
    </source>
</evidence>
<reference evidence="7 8" key="1">
    <citation type="submission" date="2021-03" db="EMBL/GenBank/DDBJ databases">
        <title>The complete genome sequence of Acetobacter suratthaniensis TBRC 1719.</title>
        <authorList>
            <person name="Charoenyingcharoen P."/>
            <person name="Yukphan P."/>
        </authorList>
    </citation>
    <scope>NUCLEOTIDE SEQUENCE [LARGE SCALE GENOMIC DNA]</scope>
    <source>
        <strain evidence="7 8">TBRC 1719</strain>
    </source>
</reference>
<evidence type="ECO:0000256" key="3">
    <source>
        <dbReference type="HAMAP-Rule" id="MF_02071"/>
    </source>
</evidence>